<keyword evidence="2" id="KW-0689">Ribosomal protein</keyword>
<dbReference type="Pfam" id="PF00572">
    <property type="entry name" value="Ribosomal_L13"/>
    <property type="match status" value="1"/>
</dbReference>
<geneLocation type="nucleomorph" evidence="4"/>
<organism evidence="4 5">
    <name type="scientific">Hemiselmis andersenii</name>
    <name type="common">Cryptophyte alga</name>
    <dbReference type="NCBI Taxonomy" id="464988"/>
    <lineage>
        <taxon>Eukaryota</taxon>
        <taxon>Cryptophyceae</taxon>
        <taxon>Cryptomonadales</taxon>
        <taxon>Hemiselmidaceae</taxon>
        <taxon>Hemiselmis</taxon>
    </lineage>
</organism>
<evidence type="ECO:0000313" key="4">
    <source>
        <dbReference type="EMBL" id="ABW97881.1"/>
    </source>
</evidence>
<dbReference type="RefSeq" id="XP_001712206.1">
    <property type="nucleotide sequence ID" value="XM_001712154.1"/>
</dbReference>
<keyword evidence="4" id="KW-0542">Nucleomorph</keyword>
<proteinExistence type="inferred from homology"/>
<dbReference type="InterPro" id="IPR036899">
    <property type="entry name" value="Ribosomal_uL13_sf"/>
</dbReference>
<dbReference type="Gene3D" id="3.90.1180.10">
    <property type="entry name" value="Ribosomal protein L13"/>
    <property type="match status" value="1"/>
</dbReference>
<reference evidence="4 5" key="1">
    <citation type="journal article" date="2007" name="Proc. Natl. Acad. Sci. U.S.A.">
        <title>Nucleomorph genome of Hemiselmis andersenii reveals complete intron loss and compaction as a driver of protein structure and function.</title>
        <authorList>
            <person name="Lane C.E."/>
            <person name="van den Heuvel K."/>
            <person name="Kozera C."/>
            <person name="Curtis B.A."/>
            <person name="Parsons B.J."/>
            <person name="Bowman S."/>
            <person name="Archibald J.M."/>
        </authorList>
    </citation>
    <scope>NUCLEOTIDE SEQUENCE [LARGE SCALE GENOMIC DNA]</scope>
    <source>
        <strain evidence="4 5">CCMP644</strain>
    </source>
</reference>
<accession>A9BK48</accession>
<dbReference type="HAMAP" id="MF_01366">
    <property type="entry name" value="Ribosomal_uL13"/>
    <property type="match status" value="1"/>
</dbReference>
<name>A9BK48_HEMAN</name>
<dbReference type="GO" id="GO:0022625">
    <property type="term" value="C:cytosolic large ribosomal subunit"/>
    <property type="evidence" value="ECO:0007669"/>
    <property type="project" value="TreeGrafter"/>
</dbReference>
<dbReference type="EMBL" id="CP000881">
    <property type="protein sequence ID" value="ABW97881.1"/>
    <property type="molecule type" value="Genomic_DNA"/>
</dbReference>
<dbReference type="GO" id="GO:0017148">
    <property type="term" value="P:negative regulation of translation"/>
    <property type="evidence" value="ECO:0007669"/>
    <property type="project" value="TreeGrafter"/>
</dbReference>
<dbReference type="AlphaFoldDB" id="A9BK48"/>
<dbReference type="GO" id="GO:0003735">
    <property type="term" value="F:structural constituent of ribosome"/>
    <property type="evidence" value="ECO:0007669"/>
    <property type="project" value="InterPro"/>
</dbReference>
<evidence type="ECO:0000256" key="2">
    <source>
        <dbReference type="ARBA" id="ARBA00022980"/>
    </source>
</evidence>
<dbReference type="InterPro" id="IPR005755">
    <property type="entry name" value="Ribosomal_uL13_euk/arc"/>
</dbReference>
<evidence type="ECO:0000256" key="3">
    <source>
        <dbReference type="ARBA" id="ARBA00023274"/>
    </source>
</evidence>
<dbReference type="PANTHER" id="PTHR11545">
    <property type="entry name" value="RIBOSOMAL PROTEIN L13"/>
    <property type="match status" value="1"/>
</dbReference>
<protein>
    <submittedName>
        <fullName evidence="4">Rpl13A</fullName>
    </submittedName>
</protein>
<evidence type="ECO:0000256" key="1">
    <source>
        <dbReference type="ARBA" id="ARBA00006227"/>
    </source>
</evidence>
<gene>
    <name evidence="4" type="ORF">HAN_1g35</name>
</gene>
<dbReference type="GeneID" id="5739579"/>
<sequence length="196" mass="22594">MKSFWLIEGQGHLAGRLASICAKELLNGNKIIIVKAEKIEISGKHIRNKLKFLVKSKKRTNTNPKRGPFHFHSPSQIFWKMVRGMLPHKTKKGTSALMKLKVFEGLPEPFNRMKKFIIPSALRVSRLLTGRKYSILGEIANQIGWTRKNIIDSIVWNRNIESKLFYNQKVNSLKKKTANYNAKVSFISNLMNLNFQ</sequence>
<dbReference type="GO" id="GO:0006412">
    <property type="term" value="P:translation"/>
    <property type="evidence" value="ECO:0007669"/>
    <property type="project" value="InterPro"/>
</dbReference>
<dbReference type="FunFam" id="3.90.1180.10:FF:000002">
    <property type="entry name" value="60S ribosomal protein L16"/>
    <property type="match status" value="1"/>
</dbReference>
<dbReference type="GO" id="GO:0003729">
    <property type="term" value="F:mRNA binding"/>
    <property type="evidence" value="ECO:0007669"/>
    <property type="project" value="TreeGrafter"/>
</dbReference>
<evidence type="ECO:0000313" key="5">
    <source>
        <dbReference type="Proteomes" id="UP000243127"/>
    </source>
</evidence>
<dbReference type="CDD" id="cd00392">
    <property type="entry name" value="Ribosomal_L13"/>
    <property type="match status" value="1"/>
</dbReference>
<comment type="similarity">
    <text evidence="1">Belongs to the universal ribosomal protein uL13 family.</text>
</comment>
<dbReference type="InterPro" id="IPR005822">
    <property type="entry name" value="Ribosomal_uL13"/>
</dbReference>
<dbReference type="SUPFAM" id="SSF52161">
    <property type="entry name" value="Ribosomal protein L13"/>
    <property type="match status" value="1"/>
</dbReference>
<dbReference type="PANTHER" id="PTHR11545:SF3">
    <property type="entry name" value="LARGE RIBOSOMAL SUBUNIT PROTEIN UL13"/>
    <property type="match status" value="1"/>
</dbReference>
<keyword evidence="3" id="KW-0687">Ribonucleoprotein</keyword>
<dbReference type="Proteomes" id="UP000243127">
    <property type="component" value="Nucleomorph 1"/>
</dbReference>
<dbReference type="NCBIfam" id="TIGR01077">
    <property type="entry name" value="L13_A_E"/>
    <property type="match status" value="1"/>
</dbReference>